<dbReference type="InterPro" id="IPR008928">
    <property type="entry name" value="6-hairpin_glycosidase_sf"/>
</dbReference>
<dbReference type="SUPFAM" id="SSF49785">
    <property type="entry name" value="Galactose-binding domain-like"/>
    <property type="match status" value="3"/>
</dbReference>
<reference evidence="5" key="1">
    <citation type="submission" date="2018-12" db="EMBL/GenBank/DDBJ databases">
        <title>Genome sequence of Peanibacillus sp.</title>
        <authorList>
            <person name="Subramani G."/>
            <person name="Srinivasan S."/>
            <person name="Kim M.K."/>
        </authorList>
    </citation>
    <scope>NUCLEOTIDE SEQUENCE [LARGE SCALE GENOMIC DNA]</scope>
    <source>
        <strain evidence="5">18JY67-1</strain>
    </source>
</reference>
<dbReference type="AlphaFoldDB" id="A0A3Q8XA18"/>
<keyword evidence="1" id="KW-0732">Signal</keyword>
<evidence type="ECO:0000313" key="4">
    <source>
        <dbReference type="EMBL" id="AZN43778.1"/>
    </source>
</evidence>
<dbReference type="CDD" id="cd04084">
    <property type="entry name" value="CBM6_xylanase-like"/>
    <property type="match status" value="3"/>
</dbReference>
<dbReference type="Proteomes" id="UP000272528">
    <property type="component" value="Chromosome"/>
</dbReference>
<dbReference type="Pfam" id="PF03422">
    <property type="entry name" value="CBM_6"/>
    <property type="match status" value="3"/>
</dbReference>
<feature type="domain" description="CBM6" evidence="3">
    <location>
        <begin position="647"/>
        <end position="774"/>
    </location>
</feature>
<dbReference type="InterPro" id="IPR003961">
    <property type="entry name" value="FN3_dom"/>
</dbReference>
<dbReference type="InterPro" id="IPR006584">
    <property type="entry name" value="Cellulose-bd_IV"/>
</dbReference>
<sequence length="1059" mass="115134">MPSGIPHAHAFEAADAQTAIESYNAAFWDANAKYFWKTSNHDGYMDFWVEAELWELVMDAYQKATDPALKAQLRTQIDDVFDGAVSKYGQDWKNNTFNDDIMWWAMGSARAYQITNDPKYLERAEYYFNYVYDTQWDDEFAGGGIWWKSDDRTTKNACINFPAAEAAVFLYNATHNDRYKDAAEKIYRWGKTMLTDGKGKVFDRIETQNGSIPDATHYNQGTFIGAATGLYQVTGDNVYLDDAIAAAKFTKEKLVDENKLLRYEGPNGDLKGGKTILVRNLGYLQQAVNAREESTYKSFADSYNEWLAFNTDMAWSHRNNTNLVDGNWAGQQLSGTFEAWSSAAAVEALTVLKPHNNVLVYTRKDPYNKIEAENFNIVNGPGMEGSIEGSLQLGGIKDGYYAAYKNVDFGSGEGASGFIARASSGTGGGNIEVRLDAVDGPKVGTVHVEGTGGWNNFIDAGSLLKDEQGTTSSVTGVHDVYLVFKKTNDDYLFNLNWFKFTKSDPTKTDAYAKLQAENFASSDGLGVDGSGQFADGIHNNAYASYSGIDFGSGAAGITLHLASGNQGGSVEVKLDSLDGPSVGEIDIPALGSWDNWVDIASIIDDTKAVGIHDVYLIFHGADGNDYPCNLDWFTFSSIKGKARDAYSKLEAENFTNAVNVGTENGGNQTYLAGVYGPNNPYAMYNYIDFGDVSPTEFHIQAASATSGGTIEARIDGMNGPVIATAKVSGTGGWQTFKVFDGEVTAAAPVTGRHLVYLMFKGNDWLYNFDKFTFGDPSVFTAAPPVTEPVNDHIAPGDVENVNVIRNNSEMTVKWDGPYDIDADVVHVALLHDGEQVGDVREVKRGIQTAVFNDIKDDQVYSLRISAADKSGNESTGITVLAKVAPVYSLTVNGVALTEGAAVEDDGYIRFQAANGPSAIVKAILTFDGKTYPVTSNASNESSIALAGQLGARTVTVEVEDAAGNKLKKTITIQVKTSIGSLNNLVARYKAANEISNSLASQLTNSLDQAQHQLDKGKRDQAEKFINKFIDQVNKEKKNNVSDKAKAVFITDGQSILASL</sequence>
<evidence type="ECO:0000259" key="2">
    <source>
        <dbReference type="PROSITE" id="PS50853"/>
    </source>
</evidence>
<dbReference type="InterPro" id="IPR053169">
    <property type="entry name" value="MUG_Protein"/>
</dbReference>
<dbReference type="EMBL" id="CP034437">
    <property type="protein sequence ID" value="AZN43778.1"/>
    <property type="molecule type" value="Genomic_DNA"/>
</dbReference>
<organism evidence="4 5">
    <name type="scientific">Paenibacillus albus</name>
    <dbReference type="NCBI Taxonomy" id="2495582"/>
    <lineage>
        <taxon>Bacteria</taxon>
        <taxon>Bacillati</taxon>
        <taxon>Bacillota</taxon>
        <taxon>Bacilli</taxon>
        <taxon>Bacillales</taxon>
        <taxon>Paenibacillaceae</taxon>
        <taxon>Paenibacillus</taxon>
    </lineage>
</organism>
<evidence type="ECO:0000259" key="3">
    <source>
        <dbReference type="PROSITE" id="PS51175"/>
    </source>
</evidence>
<name>A0A3Q8XA18_9BACL</name>
<dbReference type="KEGG" id="palb:EJC50_18475"/>
<dbReference type="Gene3D" id="2.60.120.260">
    <property type="entry name" value="Galactose-binding domain-like"/>
    <property type="match status" value="3"/>
</dbReference>
<gene>
    <name evidence="4" type="ORF">EJC50_18475</name>
</gene>
<dbReference type="OrthoDB" id="6387072at2"/>
<protein>
    <submittedName>
        <fullName evidence="4">Carbohydrate-binding protein</fullName>
    </submittedName>
</protein>
<dbReference type="SMART" id="SM00606">
    <property type="entry name" value="CBD_IV"/>
    <property type="match status" value="3"/>
</dbReference>
<dbReference type="InterPro" id="IPR005198">
    <property type="entry name" value="Glyco_hydro_76"/>
</dbReference>
<dbReference type="InterPro" id="IPR054470">
    <property type="entry name" value="FIMAH_dom"/>
</dbReference>
<dbReference type="PROSITE" id="PS51175">
    <property type="entry name" value="CBM6"/>
    <property type="match status" value="3"/>
</dbReference>
<feature type="domain" description="Fibronectin type-III" evidence="2">
    <location>
        <begin position="794"/>
        <end position="886"/>
    </location>
</feature>
<evidence type="ECO:0000256" key="1">
    <source>
        <dbReference type="ARBA" id="ARBA00022729"/>
    </source>
</evidence>
<dbReference type="Gene3D" id="1.50.10.20">
    <property type="match status" value="1"/>
</dbReference>
<dbReference type="GO" id="GO:0030246">
    <property type="term" value="F:carbohydrate binding"/>
    <property type="evidence" value="ECO:0007669"/>
    <property type="project" value="InterPro"/>
</dbReference>
<dbReference type="Pfam" id="PF22888">
    <property type="entry name" value="FIMAH"/>
    <property type="match status" value="1"/>
</dbReference>
<dbReference type="InterPro" id="IPR005084">
    <property type="entry name" value="CBM6"/>
</dbReference>
<dbReference type="PANTHER" id="PTHR47791">
    <property type="entry name" value="MEIOTICALLY UP-REGULATED GENE 191 PROTEIN"/>
    <property type="match status" value="1"/>
</dbReference>
<keyword evidence="5" id="KW-1185">Reference proteome</keyword>
<proteinExistence type="predicted"/>
<dbReference type="InterPro" id="IPR008979">
    <property type="entry name" value="Galactose-bd-like_sf"/>
</dbReference>
<feature type="domain" description="CBM6" evidence="3">
    <location>
        <begin position="512"/>
        <end position="636"/>
    </location>
</feature>
<dbReference type="Gene3D" id="2.60.40.10">
    <property type="entry name" value="Immunoglobulins"/>
    <property type="match status" value="1"/>
</dbReference>
<evidence type="ECO:0000313" key="5">
    <source>
        <dbReference type="Proteomes" id="UP000272528"/>
    </source>
</evidence>
<dbReference type="PANTHER" id="PTHR47791:SF3">
    <property type="entry name" value="MEIOTICALLY UP-REGULATED GENE 191 PROTEIN"/>
    <property type="match status" value="1"/>
</dbReference>
<dbReference type="PROSITE" id="PS50853">
    <property type="entry name" value="FN3"/>
    <property type="match status" value="1"/>
</dbReference>
<dbReference type="GO" id="GO:0005975">
    <property type="term" value="P:carbohydrate metabolic process"/>
    <property type="evidence" value="ECO:0007669"/>
    <property type="project" value="InterPro"/>
</dbReference>
<dbReference type="InterPro" id="IPR013783">
    <property type="entry name" value="Ig-like_fold"/>
</dbReference>
<dbReference type="SUPFAM" id="SSF48208">
    <property type="entry name" value="Six-hairpin glycosidases"/>
    <property type="match status" value="1"/>
</dbReference>
<feature type="domain" description="CBM6" evidence="3">
    <location>
        <begin position="368"/>
        <end position="501"/>
    </location>
</feature>
<dbReference type="Pfam" id="PF03663">
    <property type="entry name" value="Glyco_hydro_76"/>
    <property type="match status" value="1"/>
</dbReference>
<accession>A0A3Q8XA18</accession>